<evidence type="ECO:0000256" key="1">
    <source>
        <dbReference type="SAM" id="SignalP"/>
    </source>
</evidence>
<feature type="chain" id="PRO_5015573185" evidence="1">
    <location>
        <begin position="26"/>
        <end position="249"/>
    </location>
</feature>
<sequence>MSAAQLFLAMTFSVSLIFFTEEANADTAGASVVFVGCPGDGQTGPVPPPEGTPVLVKVESKVASRLAYYRGEFGPGTFAPKGWQCRLWYGSNGSFLIVTPTAPPATFPPHPISAEGVVIMGRDGETSGRFEVAEISARFFPDVMKEFIQYVKDEKLTQSNIETKPYPQDVINKVSDRMVEFTTPANLDGFGTGMFAKSDQSIRGVAALSPESEGPNIIVLRMRLAKEQRSLTDPIIKIMESCIQKSTGC</sequence>
<evidence type="ECO:0000313" key="2">
    <source>
        <dbReference type="EMBL" id="PRC90581.1"/>
    </source>
</evidence>
<reference evidence="2 3" key="1">
    <citation type="submission" date="2018-02" db="EMBL/GenBank/DDBJ databases">
        <title>Solimicrobium silvestre gen. nov., sp. nov., isolated from alpine forest soil.</title>
        <authorList>
            <person name="Margesin R."/>
            <person name="Albuquerque L."/>
            <person name="Zhang D.-C."/>
            <person name="Froufe H.J.C."/>
            <person name="Severino R."/>
            <person name="Roxo I."/>
            <person name="Egas C."/>
            <person name="Da Costa M.S."/>
        </authorList>
    </citation>
    <scope>NUCLEOTIDE SEQUENCE [LARGE SCALE GENOMIC DNA]</scope>
    <source>
        <strain evidence="2 3">S20-91</strain>
    </source>
</reference>
<gene>
    <name evidence="2" type="ORF">S2091_4708</name>
</gene>
<feature type="signal peptide" evidence="1">
    <location>
        <begin position="1"/>
        <end position="25"/>
    </location>
</feature>
<dbReference type="EMBL" id="PUGF01000049">
    <property type="protein sequence ID" value="PRC90581.1"/>
    <property type="molecule type" value="Genomic_DNA"/>
</dbReference>
<dbReference type="OrthoDB" id="9132794at2"/>
<dbReference type="AlphaFoldDB" id="A0A2S9GS88"/>
<proteinExistence type="predicted"/>
<evidence type="ECO:0000313" key="3">
    <source>
        <dbReference type="Proteomes" id="UP000237839"/>
    </source>
</evidence>
<accession>A0A2S9GS88</accession>
<dbReference type="RefSeq" id="WP_105534425.1">
    <property type="nucleotide sequence ID" value="NZ_PUGF01000049.1"/>
</dbReference>
<keyword evidence="1" id="KW-0732">Signal</keyword>
<dbReference type="Proteomes" id="UP000237839">
    <property type="component" value="Unassembled WGS sequence"/>
</dbReference>
<protein>
    <submittedName>
        <fullName evidence="2">Uncharacterized protein</fullName>
    </submittedName>
</protein>
<name>A0A2S9GS88_9BURK</name>
<keyword evidence="3" id="KW-1185">Reference proteome</keyword>
<organism evidence="2 3">
    <name type="scientific">Solimicrobium silvestre</name>
    <dbReference type="NCBI Taxonomy" id="2099400"/>
    <lineage>
        <taxon>Bacteria</taxon>
        <taxon>Pseudomonadati</taxon>
        <taxon>Pseudomonadota</taxon>
        <taxon>Betaproteobacteria</taxon>
        <taxon>Burkholderiales</taxon>
        <taxon>Oxalobacteraceae</taxon>
        <taxon>Solimicrobium</taxon>
    </lineage>
</organism>
<comment type="caution">
    <text evidence="2">The sequence shown here is derived from an EMBL/GenBank/DDBJ whole genome shotgun (WGS) entry which is preliminary data.</text>
</comment>